<dbReference type="Proteomes" id="UP001303115">
    <property type="component" value="Unassembled WGS sequence"/>
</dbReference>
<keyword evidence="2" id="KW-0812">Transmembrane</keyword>
<feature type="region of interest" description="Disordered" evidence="1">
    <location>
        <begin position="50"/>
        <end position="80"/>
    </location>
</feature>
<keyword evidence="2" id="KW-1133">Transmembrane helix</keyword>
<evidence type="ECO:0000256" key="1">
    <source>
        <dbReference type="SAM" id="MobiDB-lite"/>
    </source>
</evidence>
<feature type="compositionally biased region" description="Polar residues" evidence="1">
    <location>
        <begin position="1016"/>
        <end position="1029"/>
    </location>
</feature>
<feature type="transmembrane region" description="Helical" evidence="2">
    <location>
        <begin position="12"/>
        <end position="31"/>
    </location>
</feature>
<organism evidence="3 4">
    <name type="scientific">Parachaetomium inaequale</name>
    <dbReference type="NCBI Taxonomy" id="2588326"/>
    <lineage>
        <taxon>Eukaryota</taxon>
        <taxon>Fungi</taxon>
        <taxon>Dikarya</taxon>
        <taxon>Ascomycota</taxon>
        <taxon>Pezizomycotina</taxon>
        <taxon>Sordariomycetes</taxon>
        <taxon>Sordariomycetidae</taxon>
        <taxon>Sordariales</taxon>
        <taxon>Chaetomiaceae</taxon>
        <taxon>Parachaetomium</taxon>
    </lineage>
</organism>
<comment type="caution">
    <text evidence="3">The sequence shown here is derived from an EMBL/GenBank/DDBJ whole genome shotgun (WGS) entry which is preliminary data.</text>
</comment>
<feature type="compositionally biased region" description="Basic and acidic residues" evidence="1">
    <location>
        <begin position="50"/>
        <end position="61"/>
    </location>
</feature>
<evidence type="ECO:0000256" key="2">
    <source>
        <dbReference type="SAM" id="Phobius"/>
    </source>
</evidence>
<feature type="region of interest" description="Disordered" evidence="1">
    <location>
        <begin position="1016"/>
        <end position="1037"/>
    </location>
</feature>
<evidence type="ECO:0000313" key="3">
    <source>
        <dbReference type="EMBL" id="KAK4039668.1"/>
    </source>
</evidence>
<reference evidence="4" key="1">
    <citation type="journal article" date="2023" name="Mol. Phylogenet. Evol.">
        <title>Genome-scale phylogeny and comparative genomics of the fungal order Sordariales.</title>
        <authorList>
            <person name="Hensen N."/>
            <person name="Bonometti L."/>
            <person name="Westerberg I."/>
            <person name="Brannstrom I.O."/>
            <person name="Guillou S."/>
            <person name="Cros-Aarteil S."/>
            <person name="Calhoun S."/>
            <person name="Haridas S."/>
            <person name="Kuo A."/>
            <person name="Mondo S."/>
            <person name="Pangilinan J."/>
            <person name="Riley R."/>
            <person name="LaButti K."/>
            <person name="Andreopoulos B."/>
            <person name="Lipzen A."/>
            <person name="Chen C."/>
            <person name="Yan M."/>
            <person name="Daum C."/>
            <person name="Ng V."/>
            <person name="Clum A."/>
            <person name="Steindorff A."/>
            <person name="Ohm R.A."/>
            <person name="Martin F."/>
            <person name="Silar P."/>
            <person name="Natvig D.O."/>
            <person name="Lalanne C."/>
            <person name="Gautier V."/>
            <person name="Ament-Velasquez S.L."/>
            <person name="Kruys A."/>
            <person name="Hutchinson M.I."/>
            <person name="Powell A.J."/>
            <person name="Barry K."/>
            <person name="Miller A.N."/>
            <person name="Grigoriev I.V."/>
            <person name="Debuchy R."/>
            <person name="Gladieux P."/>
            <person name="Hiltunen Thoren M."/>
            <person name="Johannesson H."/>
        </authorList>
    </citation>
    <scope>NUCLEOTIDE SEQUENCE [LARGE SCALE GENOMIC DNA]</scope>
    <source>
        <strain evidence="4">CBS 284.82</strain>
    </source>
</reference>
<keyword evidence="4" id="KW-1185">Reference proteome</keyword>
<gene>
    <name evidence="3" type="ORF">C8A01DRAFT_36372</name>
</gene>
<dbReference type="AlphaFoldDB" id="A0AAN6SRT0"/>
<proteinExistence type="predicted"/>
<sequence length="1122" mass="125790">MSSSSRGFPLPMRWVAIYAFALVALFGVYLLSFGSDIGYFRSHARPVDDHHDVPAKQHTEPHASTPTTHPDPALKPVGPQKPHEVKIVGLVFFGRRELVQVLDCYLKRNLKVNGGLFDEVIFPINTDIKEDLDYLDNELLPSSPHYRKFAAEGDLGGSWVGQWGAVNERDTIYVKIDDDVVFIEDNAVANAVQPLLENPSYFAVSANVVNNPALSWVHYHLGVFEPYWPETKKPRRSPPSSWRASELPAYDGPEDGPKGFMIDGSSAAPFHGHRWLPVRHGDKNKHEDPTKYPASTLTYDAFGPSLDNWAATAQLHYSFLQHLEKGETSRYKFGIWDYHYDRVSINFLAVRGGDIMDVYPFPNQDDERFLTMEYPRRIGKHVVVAGDAIAVHYAFRPQRIAHDGHGITDTDLLERYTAYAKEMSPVLPWAFPPLPVGSITPEGWLRGELQAMAAGLAGHEHDFYPYVKDSKWLGGGTDYSVLNEALPYWFNGLVPLAYVLDDARLKGQVHSVASTVLSRQGEDGWVGPEAPGSDRNFWGRTPFLLGLTQLAEANATGWHQVVVDSTLKYFRLAHKMLKNDGEGYTQCKWNPIDCSWGQVRVHDTILVIQWLLEHAELQSADDAVLWETMDMLYDMSKFKWEDWYTEERYEKVVGDPTTGNPLFPYLHGVNVGQGLKSAAVIRRFTHRESLTKTTSNAVDWTFKYKGAPSGTILADEIQRDLAPFMGSELCTAVETGYSLAYLYHALGSNSFADRAELVIFNALPTMLSHDMWAHQYMTRPNGPWALNQNRKPSLFTTANGVATVFGLEPQYPCCTVNFPQGYPKFLVNSWSRADKGLVHALLSPSTVDTTIPEIGRVVIKCETEYPFSDRLRYTVSADSAFDLYLRFPSWGMRTQSALSLAADGASAQVLRILPDASSGLLHVSVPKGKSTVEYRIFSAVRVEQRERVDGAVSVYVGNVLYSLDVGENVTSTLPHRYWDTHGGGTTEFSEYEHVKDNYFNFTKPWNVAIDTSTIQYRPGDSNSGRQRGFSSHAEDQGPLNYLTVQGCEIDWPVREGVAPDVPPKNPRCVTKTQTYRMVPYGLAKIHMSELPTVKLSRRRGDAVLNNIEAGEGVYDFSVPGDL</sequence>
<protein>
    <submittedName>
        <fullName evidence="3">Uncharacterized protein</fullName>
    </submittedName>
</protein>
<evidence type="ECO:0000313" key="4">
    <source>
        <dbReference type="Proteomes" id="UP001303115"/>
    </source>
</evidence>
<accession>A0AAN6SRT0</accession>
<keyword evidence="2" id="KW-0472">Membrane</keyword>
<name>A0AAN6SRT0_9PEZI</name>
<dbReference type="EMBL" id="MU854395">
    <property type="protein sequence ID" value="KAK4039668.1"/>
    <property type="molecule type" value="Genomic_DNA"/>
</dbReference>